<feature type="domain" description="Alkyl hydroperoxide reductase subunit C/ Thiol specific antioxidant" evidence="2">
    <location>
        <begin position="2"/>
        <end position="80"/>
    </location>
</feature>
<dbReference type="AlphaFoldDB" id="A0A944CQY4"/>
<keyword evidence="4" id="KW-1185">Reference proteome</keyword>
<comment type="caution">
    <text evidence="3">The sequence shown here is derived from an EMBL/GenBank/DDBJ whole genome shotgun (WGS) entry which is preliminary data.</text>
</comment>
<dbReference type="GO" id="GO:0016491">
    <property type="term" value="F:oxidoreductase activity"/>
    <property type="evidence" value="ECO:0007669"/>
    <property type="project" value="InterPro"/>
</dbReference>
<protein>
    <recommendedName>
        <fullName evidence="2">Alkyl hydroperoxide reductase subunit C/ Thiol specific antioxidant domain-containing protein</fullName>
    </recommendedName>
</protein>
<dbReference type="Gene3D" id="3.40.30.10">
    <property type="entry name" value="Glutaredoxin"/>
    <property type="match status" value="1"/>
</dbReference>
<evidence type="ECO:0000259" key="2">
    <source>
        <dbReference type="Pfam" id="PF00578"/>
    </source>
</evidence>
<accession>A0A944CQY4</accession>
<dbReference type="EMBL" id="QTKX01000002">
    <property type="protein sequence ID" value="MBS8266178.1"/>
    <property type="molecule type" value="Genomic_DNA"/>
</dbReference>
<evidence type="ECO:0000256" key="1">
    <source>
        <dbReference type="ARBA" id="ARBA00023157"/>
    </source>
</evidence>
<sequence length="108" mass="12734">MVQLHENLDELKDQDVNMYIISKDTPEQQRELYDALAKKYGKSLPFISDPDLKMIERFDMKNGDTAYRGYGLLDEQGNVIFHTVNDYWGEQFDKTVEEIKEEYQSTSK</sequence>
<evidence type="ECO:0000313" key="4">
    <source>
        <dbReference type="Proteomes" id="UP000761411"/>
    </source>
</evidence>
<dbReference type="GO" id="GO:0016209">
    <property type="term" value="F:antioxidant activity"/>
    <property type="evidence" value="ECO:0007669"/>
    <property type="project" value="InterPro"/>
</dbReference>
<name>A0A944CQY4_9BACI</name>
<organism evidence="3 4">
    <name type="scientific">Mesobacillus boroniphilus</name>
    <dbReference type="NCBI Taxonomy" id="308892"/>
    <lineage>
        <taxon>Bacteria</taxon>
        <taxon>Bacillati</taxon>
        <taxon>Bacillota</taxon>
        <taxon>Bacilli</taxon>
        <taxon>Bacillales</taxon>
        <taxon>Bacillaceae</taxon>
        <taxon>Mesobacillus</taxon>
    </lineage>
</organism>
<keyword evidence="1" id="KW-1015">Disulfide bond</keyword>
<dbReference type="InterPro" id="IPR000866">
    <property type="entry name" value="AhpC/TSA"/>
</dbReference>
<dbReference type="InterPro" id="IPR036249">
    <property type="entry name" value="Thioredoxin-like_sf"/>
</dbReference>
<proteinExistence type="predicted"/>
<reference evidence="3 4" key="1">
    <citation type="journal article" date="2021" name="Microorganisms">
        <title>Bacterial Dimethylsulfoniopropionate Biosynthesis in the East China Sea.</title>
        <authorList>
            <person name="Liu J."/>
            <person name="Zhang Y."/>
            <person name="Liu J."/>
            <person name="Zhong H."/>
            <person name="Williams B.T."/>
            <person name="Zheng Y."/>
            <person name="Curson A.R.J."/>
            <person name="Sun C."/>
            <person name="Sun H."/>
            <person name="Song D."/>
            <person name="Wagner Mackenzie B."/>
            <person name="Bermejo Martinez A."/>
            <person name="Todd J.D."/>
            <person name="Zhang X.H."/>
        </authorList>
    </citation>
    <scope>NUCLEOTIDE SEQUENCE [LARGE SCALE GENOMIC DNA]</scope>
    <source>
        <strain evidence="3 4">ESS08</strain>
    </source>
</reference>
<gene>
    <name evidence="3" type="ORF">DYI25_17250</name>
</gene>
<evidence type="ECO:0000313" key="3">
    <source>
        <dbReference type="EMBL" id="MBS8266178.1"/>
    </source>
</evidence>
<dbReference type="Proteomes" id="UP000761411">
    <property type="component" value="Unassembled WGS sequence"/>
</dbReference>
<dbReference type="SUPFAM" id="SSF52833">
    <property type="entry name" value="Thioredoxin-like"/>
    <property type="match status" value="1"/>
</dbReference>
<dbReference type="Pfam" id="PF00578">
    <property type="entry name" value="AhpC-TSA"/>
    <property type="match status" value="1"/>
</dbReference>